<keyword evidence="1" id="KW-0472">Membrane</keyword>
<feature type="transmembrane region" description="Helical" evidence="1">
    <location>
        <begin position="80"/>
        <end position="97"/>
    </location>
</feature>
<evidence type="ECO:0000313" key="3">
    <source>
        <dbReference type="Proteomes" id="UP000219799"/>
    </source>
</evidence>
<feature type="transmembrane region" description="Helical" evidence="1">
    <location>
        <begin position="49"/>
        <end position="68"/>
    </location>
</feature>
<dbReference type="VEuPathDB" id="PlasmoDB:PmUG01_02011700"/>
<evidence type="ECO:0000256" key="1">
    <source>
        <dbReference type="SAM" id="Phobius"/>
    </source>
</evidence>
<keyword evidence="1" id="KW-0812">Transmembrane</keyword>
<evidence type="ECO:0000313" key="2">
    <source>
        <dbReference type="EMBL" id="SBT70184.1"/>
    </source>
</evidence>
<gene>
    <name evidence="2" type="primary">PmlGA01_020005600</name>
    <name evidence="2" type="ORF">PMLGA01_020005600</name>
</gene>
<accession>A0A1C3K9H6</accession>
<dbReference type="Proteomes" id="UP000219799">
    <property type="component" value="Chromosome 2"/>
</dbReference>
<name>A0A1C3K9H6_PLAMA</name>
<dbReference type="AlphaFoldDB" id="A0A1C3K9H6"/>
<dbReference type="EMBL" id="LT594490">
    <property type="protein sequence ID" value="SBT70184.1"/>
    <property type="molecule type" value="Genomic_DNA"/>
</dbReference>
<protein>
    <submittedName>
        <fullName evidence="2">Uncharacterized protein</fullName>
    </submittedName>
</protein>
<reference evidence="2 3" key="1">
    <citation type="submission" date="2016-06" db="EMBL/GenBank/DDBJ databases">
        <authorList>
            <consortium name="Pathogen Informatics"/>
        </authorList>
    </citation>
    <scope>NUCLEOTIDE SEQUENCE [LARGE SCALE GENOMIC DNA]</scope>
    <source>
        <strain evidence="2">PmlGA01</strain>
    </source>
</reference>
<sequence>MNDLSALEEMIEELNNGSSERESNTHNNVKEHKPSYLSLIDNSRFPDDFLPLIMLSFALFLILGCKIIKLFDAPGNTPHLKSLFLFLCFYLSFYQMLI</sequence>
<proteinExistence type="predicted"/>
<keyword evidence="1" id="KW-1133">Transmembrane helix</keyword>
<organism evidence="2 3">
    <name type="scientific">Plasmodium malariae</name>
    <dbReference type="NCBI Taxonomy" id="5858"/>
    <lineage>
        <taxon>Eukaryota</taxon>
        <taxon>Sar</taxon>
        <taxon>Alveolata</taxon>
        <taxon>Apicomplexa</taxon>
        <taxon>Aconoidasida</taxon>
        <taxon>Haemosporida</taxon>
        <taxon>Plasmodiidae</taxon>
        <taxon>Plasmodium</taxon>
        <taxon>Plasmodium (Plasmodium)</taxon>
    </lineage>
</organism>